<dbReference type="PRINTS" id="PR00457">
    <property type="entry name" value="ANPEROXIDASE"/>
</dbReference>
<dbReference type="EMBL" id="BDGG01000002">
    <property type="protein sequence ID" value="GAU92110.1"/>
    <property type="molecule type" value="Genomic_DNA"/>
</dbReference>
<dbReference type="CDD" id="cd09823">
    <property type="entry name" value="peroxinectin_like"/>
    <property type="match status" value="1"/>
</dbReference>
<name>A0A1D1UUB4_RAMVA</name>
<evidence type="ECO:0000256" key="2">
    <source>
        <dbReference type="ARBA" id="ARBA00022525"/>
    </source>
</evidence>
<dbReference type="FunFam" id="1.10.640.10:FF:000003">
    <property type="entry name" value="chorion peroxidase"/>
    <property type="match status" value="1"/>
</dbReference>
<dbReference type="Pfam" id="PF03098">
    <property type="entry name" value="An_peroxidase"/>
    <property type="match status" value="1"/>
</dbReference>
<dbReference type="GO" id="GO:0006979">
    <property type="term" value="P:response to oxidative stress"/>
    <property type="evidence" value="ECO:0007669"/>
    <property type="project" value="InterPro"/>
</dbReference>
<feature type="binding site" description="axial binding residue" evidence="5">
    <location>
        <position position="535"/>
    </location>
    <ligand>
        <name>heme b</name>
        <dbReference type="ChEBI" id="CHEBI:60344"/>
    </ligand>
    <ligandPart>
        <name>Fe</name>
        <dbReference type="ChEBI" id="CHEBI:18248"/>
    </ligandPart>
</feature>
<dbReference type="GO" id="GO:0004601">
    <property type="term" value="F:peroxidase activity"/>
    <property type="evidence" value="ECO:0007669"/>
    <property type="project" value="UniProtKB-KW"/>
</dbReference>
<dbReference type="PROSITE" id="PS50292">
    <property type="entry name" value="PEROXIDASE_3"/>
    <property type="match status" value="1"/>
</dbReference>
<dbReference type="PANTHER" id="PTHR11475">
    <property type="entry name" value="OXIDASE/PEROXIDASE"/>
    <property type="match status" value="1"/>
</dbReference>
<sequence length="806" mass="91458">MAAGGRRGSSHDHLTLFLPCHGSTFALCLVVILQTVLIQGILSYNVPAESPPYAPRIYPEVAKSPPHYGPPRSPGYYREMEPHAYPEKRPVYGPPPNRPYPGPERCIVTDLFLTLPHPSKYGPPGYSERHQPSYSTSAAIPSYSDQNRPSSDVLSHSGYSPHQMNEHGSMRYMPEECPAPGYEDQVDCHRFLKYRSFEGICNNLKYPSWGNRTQPYSRITQRTYEDGKDVPRIFSVVKDYDKEVPLPNARVISVAMSQNKPIPHPAANLLMPYFAQMIGHDLALTPSFQVNNRQPDCCVINADCQVAECFQFSIPPYDPFYSRFNITCHQFARSLPSKEARCRYGVREQFSTVTHWLDASMVYGNTDEQDLAIRNFYKGQLAFRDIYTGIPNDQYTDIFQMILPSLPSHGPTSCKALDPRRTCFLAGDDRVNQQPPLMALHTVFMRYHNHIANFMAAVYPDWSDEVLFQETRKIFVATYQAIIYKELLPVILGEKIASHKRYALKLEHEGYFEGYDETYDPHVINEFTTSAFRMHSLVADVVPRLIFSTGPPEAHLLSTQFNNQTLLYEDGNADAIINGMLEEISLAFDRQVTLELQGRLFRGRLPFGLDLEAIAIQRGRDHGLGTYNDIREACGYGRAYDFADLKDFMPYDNIAILQKLYKTVDDIDFNAGGMMENPVNGEASVGPTFACVIALEFRGKRVADRFWFENPDQFKPEQLEMIRKTASMAQLICATTELRSAPWNSFLDVSELNPLVPCKMIPQLDLYKFFGIQKPANYYGRIPEPYPGPPEPVPYGPPPPVPYPIG</sequence>
<evidence type="ECO:0000256" key="5">
    <source>
        <dbReference type="PIRSR" id="PIRSR619791-2"/>
    </source>
</evidence>
<gene>
    <name evidence="8" type="primary">RvY_04235-1</name>
    <name evidence="8" type="synonym">RvY_04235.1</name>
    <name evidence="8" type="ORF">RvY_04235</name>
</gene>
<keyword evidence="7" id="KW-0472">Membrane</keyword>
<feature type="transmembrane region" description="Helical" evidence="7">
    <location>
        <begin position="16"/>
        <end position="42"/>
    </location>
</feature>
<evidence type="ECO:0000256" key="3">
    <source>
        <dbReference type="ARBA" id="ARBA00022559"/>
    </source>
</evidence>
<dbReference type="OrthoDB" id="2204368at2759"/>
<feature type="region of interest" description="Disordered" evidence="6">
    <location>
        <begin position="122"/>
        <end position="167"/>
    </location>
</feature>
<reference evidence="8 9" key="1">
    <citation type="journal article" date="2016" name="Nat. Commun.">
        <title>Extremotolerant tardigrade genome and improved radiotolerance of human cultured cells by tardigrade-unique protein.</title>
        <authorList>
            <person name="Hashimoto T."/>
            <person name="Horikawa D.D."/>
            <person name="Saito Y."/>
            <person name="Kuwahara H."/>
            <person name="Kozuka-Hata H."/>
            <person name="Shin-I T."/>
            <person name="Minakuchi Y."/>
            <person name="Ohishi K."/>
            <person name="Motoyama A."/>
            <person name="Aizu T."/>
            <person name="Enomoto A."/>
            <person name="Kondo K."/>
            <person name="Tanaka S."/>
            <person name="Hara Y."/>
            <person name="Koshikawa S."/>
            <person name="Sagara H."/>
            <person name="Miura T."/>
            <person name="Yokobori S."/>
            <person name="Miyagawa K."/>
            <person name="Suzuki Y."/>
            <person name="Kubo T."/>
            <person name="Oyama M."/>
            <person name="Kohara Y."/>
            <person name="Fujiyama A."/>
            <person name="Arakawa K."/>
            <person name="Katayama T."/>
            <person name="Toyoda A."/>
            <person name="Kunieda T."/>
        </authorList>
    </citation>
    <scope>NUCLEOTIDE SEQUENCE [LARGE SCALE GENOMIC DNA]</scope>
    <source>
        <strain evidence="8 9">YOKOZUNA-1</strain>
    </source>
</reference>
<dbReference type="Gene3D" id="1.10.640.10">
    <property type="entry name" value="Haem peroxidase domain superfamily, animal type"/>
    <property type="match status" value="1"/>
</dbReference>
<dbReference type="GO" id="GO:0046872">
    <property type="term" value="F:metal ion binding"/>
    <property type="evidence" value="ECO:0007669"/>
    <property type="project" value="UniProtKB-KW"/>
</dbReference>
<evidence type="ECO:0000256" key="7">
    <source>
        <dbReference type="SAM" id="Phobius"/>
    </source>
</evidence>
<keyword evidence="5" id="KW-0349">Heme</keyword>
<dbReference type="InterPro" id="IPR019791">
    <property type="entry name" value="Haem_peroxidase_animal"/>
</dbReference>
<evidence type="ECO:0000256" key="6">
    <source>
        <dbReference type="SAM" id="MobiDB-lite"/>
    </source>
</evidence>
<comment type="caution">
    <text evidence="8">The sequence shown here is derived from an EMBL/GenBank/DDBJ whole genome shotgun (WGS) entry which is preliminary data.</text>
</comment>
<keyword evidence="4" id="KW-0732">Signal</keyword>
<evidence type="ECO:0000256" key="1">
    <source>
        <dbReference type="ARBA" id="ARBA00004613"/>
    </source>
</evidence>
<comment type="subcellular location">
    <subcellularLocation>
        <location evidence="1">Secreted</location>
    </subcellularLocation>
</comment>
<keyword evidence="3" id="KW-0575">Peroxidase</keyword>
<proteinExistence type="predicted"/>
<keyword evidence="7" id="KW-0812">Transmembrane</keyword>
<keyword evidence="2" id="KW-0964">Secreted</keyword>
<evidence type="ECO:0000256" key="4">
    <source>
        <dbReference type="ARBA" id="ARBA00022729"/>
    </source>
</evidence>
<organism evidence="8 9">
    <name type="scientific">Ramazzottius varieornatus</name>
    <name type="common">Water bear</name>
    <name type="synonym">Tardigrade</name>
    <dbReference type="NCBI Taxonomy" id="947166"/>
    <lineage>
        <taxon>Eukaryota</taxon>
        <taxon>Metazoa</taxon>
        <taxon>Ecdysozoa</taxon>
        <taxon>Tardigrada</taxon>
        <taxon>Eutardigrada</taxon>
        <taxon>Parachela</taxon>
        <taxon>Hypsibioidea</taxon>
        <taxon>Ramazzottiidae</taxon>
        <taxon>Ramazzottius</taxon>
    </lineage>
</organism>
<dbReference type="PANTHER" id="PTHR11475:SF134">
    <property type="entry name" value="LD42267P"/>
    <property type="match status" value="1"/>
</dbReference>
<evidence type="ECO:0000313" key="8">
    <source>
        <dbReference type="EMBL" id="GAU92110.1"/>
    </source>
</evidence>
<protein>
    <submittedName>
        <fullName evidence="8">Uncharacterized protein</fullName>
    </submittedName>
</protein>
<accession>A0A1D1UUB4</accession>
<dbReference type="GO" id="GO:0005576">
    <property type="term" value="C:extracellular region"/>
    <property type="evidence" value="ECO:0007669"/>
    <property type="project" value="UniProtKB-SubCell"/>
</dbReference>
<keyword evidence="7" id="KW-1133">Transmembrane helix</keyword>
<dbReference type="AlphaFoldDB" id="A0A1D1UUB4"/>
<dbReference type="InterPro" id="IPR037120">
    <property type="entry name" value="Haem_peroxidase_sf_animal"/>
</dbReference>
<dbReference type="GO" id="GO:0020037">
    <property type="term" value="F:heme binding"/>
    <property type="evidence" value="ECO:0007669"/>
    <property type="project" value="InterPro"/>
</dbReference>
<keyword evidence="3" id="KW-0560">Oxidoreductase</keyword>
<keyword evidence="9" id="KW-1185">Reference proteome</keyword>
<dbReference type="Proteomes" id="UP000186922">
    <property type="component" value="Unassembled WGS sequence"/>
</dbReference>
<keyword evidence="5" id="KW-0408">Iron</keyword>
<dbReference type="SUPFAM" id="SSF48113">
    <property type="entry name" value="Heme-dependent peroxidases"/>
    <property type="match status" value="1"/>
</dbReference>
<feature type="compositionally biased region" description="Polar residues" evidence="6">
    <location>
        <begin position="132"/>
        <end position="163"/>
    </location>
</feature>
<evidence type="ECO:0000313" key="9">
    <source>
        <dbReference type="Proteomes" id="UP000186922"/>
    </source>
</evidence>
<dbReference type="STRING" id="947166.A0A1D1UUB4"/>
<dbReference type="InterPro" id="IPR010255">
    <property type="entry name" value="Haem_peroxidase_sf"/>
</dbReference>
<keyword evidence="5" id="KW-0479">Metal-binding</keyword>